<evidence type="ECO:0000256" key="2">
    <source>
        <dbReference type="ARBA" id="ARBA00022450"/>
    </source>
</evidence>
<dbReference type="InterPro" id="IPR036736">
    <property type="entry name" value="ACP-like_sf"/>
</dbReference>
<dbReference type="PROSITE" id="PS50075">
    <property type="entry name" value="CARRIER"/>
    <property type="match status" value="1"/>
</dbReference>
<keyword evidence="4" id="KW-0275">Fatty acid biosynthesis</keyword>
<comment type="similarity">
    <text evidence="1">Belongs to the acyl carrier protein (ACP) family.</text>
</comment>
<dbReference type="Pfam" id="PF05699">
    <property type="entry name" value="Dimer_Tnp_hAT"/>
    <property type="match status" value="1"/>
</dbReference>
<keyword evidence="4" id="KW-0443">Lipid metabolism</keyword>
<keyword evidence="7" id="KW-1185">Reference proteome</keyword>
<dbReference type="NCBIfam" id="TIGR00517">
    <property type="entry name" value="acyl_carrier"/>
    <property type="match status" value="1"/>
</dbReference>
<reference evidence="6" key="1">
    <citation type="submission" date="2023-08" db="EMBL/GenBank/DDBJ databases">
        <title>A de novo genome assembly of Solanum verrucosum Schlechtendal, a Mexican diploid species geographically isolated from the other diploid A-genome species in potato relatives.</title>
        <authorList>
            <person name="Hosaka K."/>
        </authorList>
    </citation>
    <scope>NUCLEOTIDE SEQUENCE</scope>
    <source>
        <tissue evidence="6">Young leaves</tissue>
    </source>
</reference>
<sequence>MRSLVCEGKFLHLRCGNHILNLIVKAGLAKVDATIGKSREGVKYIKNSEDNKLRYPELSLMARDVLSVPITTIASKFVFSIGGRVIGKFQSSILHANVEVKLCTRDWICGQEDLDGFESDSDKDEIVVDLQPYVDKLSELTCCRAINRGSPVDQLAEAGLTPSHIAATIFNILGQTIEALEFGSKVGGLRLMPSIQISRAATKTPKLSHGYKNQISCSIAQPETLEVVQSTIAKQLSIDESTVTPQTKFADLGADSLDTVEIMMALEEKFGVSIGEEGAQNIATVQDAADLIQKVKEVEN</sequence>
<dbReference type="Gene3D" id="1.10.1200.10">
    <property type="entry name" value="ACP-like"/>
    <property type="match status" value="1"/>
</dbReference>
<dbReference type="GO" id="GO:0031177">
    <property type="term" value="F:phosphopantetheine binding"/>
    <property type="evidence" value="ECO:0007669"/>
    <property type="project" value="InterPro"/>
</dbReference>
<gene>
    <name evidence="6" type="ORF">MTR67_007890</name>
</gene>
<organism evidence="6 7">
    <name type="scientific">Solanum verrucosum</name>
    <dbReference type="NCBI Taxonomy" id="315347"/>
    <lineage>
        <taxon>Eukaryota</taxon>
        <taxon>Viridiplantae</taxon>
        <taxon>Streptophyta</taxon>
        <taxon>Embryophyta</taxon>
        <taxon>Tracheophyta</taxon>
        <taxon>Spermatophyta</taxon>
        <taxon>Magnoliopsida</taxon>
        <taxon>eudicotyledons</taxon>
        <taxon>Gunneridae</taxon>
        <taxon>Pentapetalae</taxon>
        <taxon>asterids</taxon>
        <taxon>lamiids</taxon>
        <taxon>Solanales</taxon>
        <taxon>Solanaceae</taxon>
        <taxon>Solanoideae</taxon>
        <taxon>Solaneae</taxon>
        <taxon>Solanum</taxon>
    </lineage>
</organism>
<dbReference type="HAMAP" id="MF_01217">
    <property type="entry name" value="Acyl_carrier"/>
    <property type="match status" value="1"/>
</dbReference>
<dbReference type="NCBIfam" id="NF002148">
    <property type="entry name" value="PRK00982.1-2"/>
    <property type="match status" value="1"/>
</dbReference>
<dbReference type="SUPFAM" id="SSF53098">
    <property type="entry name" value="Ribonuclease H-like"/>
    <property type="match status" value="1"/>
</dbReference>
<dbReference type="InterPro" id="IPR020806">
    <property type="entry name" value="PKS_PP-bd"/>
</dbReference>
<evidence type="ECO:0000256" key="1">
    <source>
        <dbReference type="ARBA" id="ARBA00010930"/>
    </source>
</evidence>
<accession>A0AAF0Q467</accession>
<evidence type="ECO:0000313" key="7">
    <source>
        <dbReference type="Proteomes" id="UP001234989"/>
    </source>
</evidence>
<evidence type="ECO:0000313" key="6">
    <source>
        <dbReference type="EMBL" id="WMV14505.1"/>
    </source>
</evidence>
<dbReference type="SUPFAM" id="SSF47336">
    <property type="entry name" value="ACP-like"/>
    <property type="match status" value="1"/>
</dbReference>
<feature type="domain" description="Carrier" evidence="5">
    <location>
        <begin position="222"/>
        <end position="296"/>
    </location>
</feature>
<dbReference type="PANTHER" id="PTHR46153:SF2">
    <property type="entry name" value="ACYL CARRIER PROTEIN"/>
    <property type="match status" value="1"/>
</dbReference>
<keyword evidence="3" id="KW-0597">Phosphoprotein</keyword>
<dbReference type="InterPro" id="IPR009081">
    <property type="entry name" value="PP-bd_ACP"/>
</dbReference>
<dbReference type="InterPro" id="IPR044813">
    <property type="entry name" value="ACP_chloroplastic"/>
</dbReference>
<dbReference type="InterPro" id="IPR008906">
    <property type="entry name" value="HATC_C_dom"/>
</dbReference>
<comment type="function">
    <text evidence="4">Carrier of the growing fatty acid chain in fatty acid biosynthesis.</text>
</comment>
<evidence type="ECO:0000256" key="3">
    <source>
        <dbReference type="ARBA" id="ARBA00022553"/>
    </source>
</evidence>
<dbReference type="PANTHER" id="PTHR46153">
    <property type="entry name" value="ACYL CARRIER PROTEIN"/>
    <property type="match status" value="1"/>
</dbReference>
<keyword evidence="4" id="KW-0444">Lipid biosynthesis</keyword>
<dbReference type="NCBIfam" id="NF002150">
    <property type="entry name" value="PRK00982.1-4"/>
    <property type="match status" value="1"/>
</dbReference>
<dbReference type="Pfam" id="PF00550">
    <property type="entry name" value="PP-binding"/>
    <property type="match status" value="1"/>
</dbReference>
<name>A0AAF0Q467_SOLVR</name>
<proteinExistence type="inferred from homology"/>
<dbReference type="InterPro" id="IPR003231">
    <property type="entry name" value="ACP"/>
</dbReference>
<keyword evidence="2 4" id="KW-0596">Phosphopantetheine</keyword>
<dbReference type="GO" id="GO:0046983">
    <property type="term" value="F:protein dimerization activity"/>
    <property type="evidence" value="ECO:0007669"/>
    <property type="project" value="InterPro"/>
</dbReference>
<dbReference type="SMART" id="SM00823">
    <property type="entry name" value="PKS_PP"/>
    <property type="match status" value="1"/>
</dbReference>
<dbReference type="EMBL" id="CP133613">
    <property type="protein sequence ID" value="WMV14505.1"/>
    <property type="molecule type" value="Genomic_DNA"/>
</dbReference>
<evidence type="ECO:0000256" key="4">
    <source>
        <dbReference type="RuleBase" id="RU000722"/>
    </source>
</evidence>
<protein>
    <recommendedName>
        <fullName evidence="4">Acyl carrier protein</fullName>
    </recommendedName>
</protein>
<keyword evidence="4" id="KW-0276">Fatty acid metabolism</keyword>
<dbReference type="Proteomes" id="UP001234989">
    <property type="component" value="Chromosome 2"/>
</dbReference>
<dbReference type="GO" id="GO:0000036">
    <property type="term" value="F:acyl carrier activity"/>
    <property type="evidence" value="ECO:0007669"/>
    <property type="project" value="InterPro"/>
</dbReference>
<evidence type="ECO:0000259" key="5">
    <source>
        <dbReference type="PROSITE" id="PS50075"/>
    </source>
</evidence>
<dbReference type="AlphaFoldDB" id="A0AAF0Q467"/>
<dbReference type="InterPro" id="IPR012337">
    <property type="entry name" value="RNaseH-like_sf"/>
</dbReference>